<dbReference type="AlphaFoldDB" id="A0ABC9HHS7"/>
<dbReference type="EMBL" id="CANUEZ050000241">
    <property type="protein sequence ID" value="CAM0512726.1"/>
    <property type="molecule type" value="Genomic_DNA"/>
</dbReference>
<organism evidence="1 2">
    <name type="scientific">Fasciola hepatica</name>
    <name type="common">Liver fluke</name>
    <dbReference type="NCBI Taxonomy" id="6192"/>
    <lineage>
        <taxon>Eukaryota</taxon>
        <taxon>Metazoa</taxon>
        <taxon>Spiralia</taxon>
        <taxon>Lophotrochozoa</taxon>
        <taxon>Platyhelminthes</taxon>
        <taxon>Trematoda</taxon>
        <taxon>Digenea</taxon>
        <taxon>Plagiorchiida</taxon>
        <taxon>Echinostomata</taxon>
        <taxon>Echinostomatoidea</taxon>
        <taxon>Fasciolidae</taxon>
        <taxon>Fasciola</taxon>
    </lineage>
</organism>
<comment type="caution">
    <text evidence="1">The sequence shown here is derived from an EMBL/GenBank/DDBJ whole genome shotgun (WGS) entry which is preliminary data.</text>
</comment>
<evidence type="ECO:0000313" key="2">
    <source>
        <dbReference type="Proteomes" id="UP001189180"/>
    </source>
</evidence>
<dbReference type="Proteomes" id="UP001189180">
    <property type="component" value="Unassembled WGS sequence"/>
</dbReference>
<protein>
    <submittedName>
        <fullName evidence="1">Uncharacterized protein</fullName>
    </submittedName>
</protein>
<reference evidence="1 2" key="1">
    <citation type="submission" date="2024-08" db="EMBL/GenBank/DDBJ databases">
        <authorList>
            <person name="Paterson S."/>
        </authorList>
    </citation>
    <scope>NUCLEOTIDE SEQUENCE [LARGE SCALE GENOMIC DNA]</scope>
</reference>
<keyword evidence="2" id="KW-1185">Reference proteome</keyword>
<evidence type="ECO:0000313" key="1">
    <source>
        <dbReference type="EMBL" id="CAM0512726.1"/>
    </source>
</evidence>
<gene>
    <name evidence="1" type="ORF">FHB240107_LOCUS13529</name>
</gene>
<accession>A0ABC9HHS7</accession>
<name>A0ABC9HHS7_FASHE</name>
<proteinExistence type="predicted"/>
<sequence>MQEVLCVSTEECLGDLTEIADKIWEAREPKINEENSSQIELIIVSLKAVVHDLVRVGEAISATSIGHLIQAAPNRSAKKLRSSHR</sequence>